<keyword evidence="6" id="KW-0805">Transcription regulation</keyword>
<dbReference type="FunFam" id="3.30.160.60:FF:000325">
    <property type="entry name" value="ZFP90 zinc finger protein"/>
    <property type="match status" value="1"/>
</dbReference>
<gene>
    <name evidence="12" type="ORF">ANCCEY_11087</name>
</gene>
<evidence type="ECO:0000259" key="11">
    <source>
        <dbReference type="PROSITE" id="PS50157"/>
    </source>
</evidence>
<name>A0A0D6LQB7_9BILA</name>
<sequence>MVEIAEMPSMTVEEPSPCPQCPKTFANVRLLQQHQQMFHSDKSFICEICGKAFRFRSNLAEHRSVHTALKPYVCKYCGKSSRLKGNLTKHILKHHKKEQNEQIGKDDIIIKKDPAAVDFLEKSMIVMAQNTNNDSSTPSLLPKEETNDQERSILISLGLDYNHSLDLRDSPEASASPENGTYGSIKPEYIEDQSYGSPLPNNTVLRNEGLGNGVRGSKSISVKLHCLIRPLLLHFVRRLSISRQISELLGAQSAPRTFKTSQ</sequence>
<dbReference type="PANTHER" id="PTHR24394:SF29">
    <property type="entry name" value="MYONEURIN"/>
    <property type="match status" value="1"/>
</dbReference>
<dbReference type="SUPFAM" id="SSF57667">
    <property type="entry name" value="beta-beta-alpha zinc fingers"/>
    <property type="match status" value="2"/>
</dbReference>
<dbReference type="PROSITE" id="PS00028">
    <property type="entry name" value="ZINC_FINGER_C2H2_1"/>
    <property type="match status" value="1"/>
</dbReference>
<feature type="domain" description="C2H2-type" evidence="11">
    <location>
        <begin position="44"/>
        <end position="71"/>
    </location>
</feature>
<evidence type="ECO:0000256" key="8">
    <source>
        <dbReference type="ARBA" id="ARBA00023163"/>
    </source>
</evidence>
<feature type="domain" description="C2H2-type" evidence="11">
    <location>
        <begin position="72"/>
        <end position="100"/>
    </location>
</feature>
<feature type="domain" description="C2H2-type" evidence="11">
    <location>
        <begin position="16"/>
        <end position="44"/>
    </location>
</feature>
<evidence type="ECO:0000313" key="12">
    <source>
        <dbReference type="EMBL" id="EPB69827.1"/>
    </source>
</evidence>
<evidence type="ECO:0000256" key="10">
    <source>
        <dbReference type="PROSITE-ProRule" id="PRU00042"/>
    </source>
</evidence>
<keyword evidence="7" id="KW-0238">DNA-binding</keyword>
<evidence type="ECO:0000256" key="3">
    <source>
        <dbReference type="ARBA" id="ARBA00022737"/>
    </source>
</evidence>
<keyword evidence="4 10" id="KW-0863">Zinc-finger</keyword>
<dbReference type="FunFam" id="3.30.160.60:FF:002484">
    <property type="entry name" value="Protein CBR-LSY-2"/>
    <property type="match status" value="1"/>
</dbReference>
<dbReference type="GO" id="GO:0008270">
    <property type="term" value="F:zinc ion binding"/>
    <property type="evidence" value="ECO:0007669"/>
    <property type="project" value="UniProtKB-KW"/>
</dbReference>
<protein>
    <submittedName>
        <fullName evidence="12">Zinc finger, C2H2 type</fullName>
    </submittedName>
</protein>
<reference evidence="12 13" key="1">
    <citation type="submission" date="2013-05" db="EMBL/GenBank/DDBJ databases">
        <title>Draft genome of the parasitic nematode Anyclostoma ceylanicum.</title>
        <authorList>
            <person name="Mitreva M."/>
        </authorList>
    </citation>
    <scope>NUCLEOTIDE SEQUENCE [LARGE SCALE GENOMIC DNA]</scope>
</reference>
<dbReference type="SMART" id="SM00355">
    <property type="entry name" value="ZnF_C2H2"/>
    <property type="match status" value="3"/>
</dbReference>
<keyword evidence="8" id="KW-0804">Transcription</keyword>
<proteinExistence type="predicted"/>
<dbReference type="Gene3D" id="3.30.160.60">
    <property type="entry name" value="Classic Zinc Finger"/>
    <property type="match status" value="3"/>
</dbReference>
<dbReference type="GO" id="GO:0000981">
    <property type="term" value="F:DNA-binding transcription factor activity, RNA polymerase II-specific"/>
    <property type="evidence" value="ECO:0007669"/>
    <property type="project" value="TreeGrafter"/>
</dbReference>
<keyword evidence="3" id="KW-0677">Repeat</keyword>
<comment type="subcellular location">
    <subcellularLocation>
        <location evidence="1">Nucleus speckle</location>
    </subcellularLocation>
</comment>
<dbReference type="AlphaFoldDB" id="A0A0D6LQB7"/>
<dbReference type="InterPro" id="IPR036236">
    <property type="entry name" value="Znf_C2H2_sf"/>
</dbReference>
<accession>A0A0D6LQB7</accession>
<evidence type="ECO:0000256" key="6">
    <source>
        <dbReference type="ARBA" id="ARBA00023015"/>
    </source>
</evidence>
<evidence type="ECO:0000256" key="7">
    <source>
        <dbReference type="ARBA" id="ARBA00023125"/>
    </source>
</evidence>
<evidence type="ECO:0000256" key="9">
    <source>
        <dbReference type="ARBA" id="ARBA00023242"/>
    </source>
</evidence>
<evidence type="ECO:0000256" key="1">
    <source>
        <dbReference type="ARBA" id="ARBA00004324"/>
    </source>
</evidence>
<keyword evidence="9" id="KW-0539">Nucleus</keyword>
<evidence type="ECO:0000256" key="4">
    <source>
        <dbReference type="ARBA" id="ARBA00022771"/>
    </source>
</evidence>
<dbReference type="PROSITE" id="PS50157">
    <property type="entry name" value="ZINC_FINGER_C2H2_2"/>
    <property type="match status" value="3"/>
</dbReference>
<keyword evidence="13" id="KW-1185">Reference proteome</keyword>
<dbReference type="Proteomes" id="UP000054495">
    <property type="component" value="Unassembled WGS sequence"/>
</dbReference>
<keyword evidence="2" id="KW-0479">Metal-binding</keyword>
<dbReference type="GO" id="GO:0003677">
    <property type="term" value="F:DNA binding"/>
    <property type="evidence" value="ECO:0007669"/>
    <property type="project" value="UniProtKB-KW"/>
</dbReference>
<dbReference type="EMBL" id="KE125250">
    <property type="protein sequence ID" value="EPB69827.1"/>
    <property type="molecule type" value="Genomic_DNA"/>
</dbReference>
<evidence type="ECO:0000313" key="13">
    <source>
        <dbReference type="Proteomes" id="UP000054495"/>
    </source>
</evidence>
<evidence type="ECO:0000256" key="5">
    <source>
        <dbReference type="ARBA" id="ARBA00022833"/>
    </source>
</evidence>
<dbReference type="PANTHER" id="PTHR24394">
    <property type="entry name" value="ZINC FINGER PROTEIN"/>
    <property type="match status" value="1"/>
</dbReference>
<keyword evidence="5" id="KW-0862">Zinc</keyword>
<dbReference type="Pfam" id="PF00096">
    <property type="entry name" value="zf-C2H2"/>
    <property type="match status" value="3"/>
</dbReference>
<evidence type="ECO:0000256" key="2">
    <source>
        <dbReference type="ARBA" id="ARBA00022723"/>
    </source>
</evidence>
<dbReference type="GO" id="GO:0016607">
    <property type="term" value="C:nuclear speck"/>
    <property type="evidence" value="ECO:0007669"/>
    <property type="project" value="UniProtKB-SubCell"/>
</dbReference>
<dbReference type="InterPro" id="IPR013087">
    <property type="entry name" value="Znf_C2H2_type"/>
</dbReference>
<organism evidence="12 13">
    <name type="scientific">Ancylostoma ceylanicum</name>
    <dbReference type="NCBI Taxonomy" id="53326"/>
    <lineage>
        <taxon>Eukaryota</taxon>
        <taxon>Metazoa</taxon>
        <taxon>Ecdysozoa</taxon>
        <taxon>Nematoda</taxon>
        <taxon>Chromadorea</taxon>
        <taxon>Rhabditida</taxon>
        <taxon>Rhabditina</taxon>
        <taxon>Rhabditomorpha</taxon>
        <taxon>Strongyloidea</taxon>
        <taxon>Ancylostomatidae</taxon>
        <taxon>Ancylostomatinae</taxon>
        <taxon>Ancylostoma</taxon>
    </lineage>
</organism>